<gene>
    <name evidence="2" type="ORF">S03H2_46468</name>
</gene>
<name>X1ID36_9ZZZZ</name>
<evidence type="ECO:0000256" key="1">
    <source>
        <dbReference type="SAM" id="Phobius"/>
    </source>
</evidence>
<feature type="transmembrane region" description="Helical" evidence="1">
    <location>
        <begin position="42"/>
        <end position="64"/>
    </location>
</feature>
<accession>X1ID36</accession>
<dbReference type="EMBL" id="BARU01029177">
    <property type="protein sequence ID" value="GAH64014.1"/>
    <property type="molecule type" value="Genomic_DNA"/>
</dbReference>
<feature type="non-terminal residue" evidence="2">
    <location>
        <position position="65"/>
    </location>
</feature>
<evidence type="ECO:0000313" key="2">
    <source>
        <dbReference type="EMBL" id="GAH64014.1"/>
    </source>
</evidence>
<dbReference type="AlphaFoldDB" id="X1ID36"/>
<protein>
    <submittedName>
        <fullName evidence="2">Uncharacterized protein</fullName>
    </submittedName>
</protein>
<comment type="caution">
    <text evidence="2">The sequence shown here is derived from an EMBL/GenBank/DDBJ whole genome shotgun (WGS) entry which is preliminary data.</text>
</comment>
<organism evidence="2">
    <name type="scientific">marine sediment metagenome</name>
    <dbReference type="NCBI Taxonomy" id="412755"/>
    <lineage>
        <taxon>unclassified sequences</taxon>
        <taxon>metagenomes</taxon>
        <taxon>ecological metagenomes</taxon>
    </lineage>
</organism>
<keyword evidence="1" id="KW-0472">Membrane</keyword>
<keyword evidence="1" id="KW-1133">Transmembrane helix</keyword>
<feature type="transmembrane region" description="Helical" evidence="1">
    <location>
        <begin position="14"/>
        <end position="33"/>
    </location>
</feature>
<reference evidence="2" key="1">
    <citation type="journal article" date="2014" name="Front. Microbiol.">
        <title>High frequency of phylogenetically diverse reductive dehalogenase-homologous genes in deep subseafloor sedimentary metagenomes.</title>
        <authorList>
            <person name="Kawai M."/>
            <person name="Futagami T."/>
            <person name="Toyoda A."/>
            <person name="Takaki Y."/>
            <person name="Nishi S."/>
            <person name="Hori S."/>
            <person name="Arai W."/>
            <person name="Tsubouchi T."/>
            <person name="Morono Y."/>
            <person name="Uchiyama I."/>
            <person name="Ito T."/>
            <person name="Fujiyama A."/>
            <person name="Inagaki F."/>
            <person name="Takami H."/>
        </authorList>
    </citation>
    <scope>NUCLEOTIDE SEQUENCE</scope>
    <source>
        <strain evidence="2">Expedition CK06-06</strain>
    </source>
</reference>
<sequence length="65" mass="7101">MENVADQIFDALPLINHIATIAAIGFVLPTYFLRLRPATYRLVLSLGIAFALARLAAEITVAVFI</sequence>
<keyword evidence="1" id="KW-0812">Transmembrane</keyword>
<proteinExistence type="predicted"/>